<evidence type="ECO:0000313" key="2">
    <source>
        <dbReference type="EMBL" id="GLF97175.1"/>
    </source>
</evidence>
<organism evidence="2 3">
    <name type="scientific">Streptomyces yaizuensis</name>
    <dbReference type="NCBI Taxonomy" id="2989713"/>
    <lineage>
        <taxon>Bacteria</taxon>
        <taxon>Bacillati</taxon>
        <taxon>Actinomycetota</taxon>
        <taxon>Actinomycetes</taxon>
        <taxon>Kitasatosporales</taxon>
        <taxon>Streptomycetaceae</taxon>
        <taxon>Streptomyces</taxon>
    </lineage>
</organism>
<comment type="caution">
    <text evidence="2">The sequence shown here is derived from an EMBL/GenBank/DDBJ whole genome shotgun (WGS) entry which is preliminary data.</text>
</comment>
<gene>
    <name evidence="2" type="ORF">SYYSPA8_22780</name>
</gene>
<dbReference type="RefSeq" id="WP_323449189.1">
    <property type="nucleotide sequence ID" value="NZ_BSBI01000010.1"/>
</dbReference>
<accession>A0ABQ5P3W6</accession>
<feature type="region of interest" description="Disordered" evidence="1">
    <location>
        <begin position="1"/>
        <end position="26"/>
    </location>
</feature>
<evidence type="ECO:0000313" key="3">
    <source>
        <dbReference type="Proteomes" id="UP001291653"/>
    </source>
</evidence>
<name>A0ABQ5P3W6_9ACTN</name>
<keyword evidence="3" id="KW-1185">Reference proteome</keyword>
<proteinExistence type="predicted"/>
<sequence>MTTATFSPSVHTTQRTDADNHTPNRASGPFQAVKVFMGTLFSVAVLGEYAEDAGVRRR</sequence>
<reference evidence="2 3" key="1">
    <citation type="submission" date="2022-10" db="EMBL/GenBank/DDBJ databases">
        <title>Draft genome sequence of Streptomyces sp. YSPA8.</title>
        <authorList>
            <person name="Moriuchi R."/>
            <person name="Dohra H."/>
            <person name="Yamamura H."/>
            <person name="Kodani S."/>
        </authorList>
    </citation>
    <scope>NUCLEOTIDE SEQUENCE [LARGE SCALE GENOMIC DNA]</scope>
    <source>
        <strain evidence="2 3">YSPA8</strain>
    </source>
</reference>
<dbReference type="Proteomes" id="UP001291653">
    <property type="component" value="Unassembled WGS sequence"/>
</dbReference>
<evidence type="ECO:0000256" key="1">
    <source>
        <dbReference type="SAM" id="MobiDB-lite"/>
    </source>
</evidence>
<dbReference type="EMBL" id="BSBI01000010">
    <property type="protein sequence ID" value="GLF97175.1"/>
    <property type="molecule type" value="Genomic_DNA"/>
</dbReference>
<protein>
    <submittedName>
        <fullName evidence="2">Uncharacterized protein</fullName>
    </submittedName>
</protein>
<feature type="compositionally biased region" description="Polar residues" evidence="1">
    <location>
        <begin position="1"/>
        <end position="13"/>
    </location>
</feature>